<dbReference type="AlphaFoldDB" id="A0A0D9X7Y8"/>
<dbReference type="InterPro" id="IPR045190">
    <property type="entry name" value="MCCB/AccD1-like"/>
</dbReference>
<dbReference type="GO" id="GO:0004485">
    <property type="term" value="F:methylcrotonoyl-CoA carboxylase activity"/>
    <property type="evidence" value="ECO:0007669"/>
    <property type="project" value="TreeGrafter"/>
</dbReference>
<reference evidence="2" key="3">
    <citation type="submission" date="2015-04" db="UniProtKB">
        <authorList>
            <consortium name="EnsemblPlants"/>
        </authorList>
    </citation>
    <scope>IDENTIFICATION</scope>
</reference>
<dbReference type="HOGENOM" id="CLU_2076516_0_0_1"/>
<dbReference type="Gene3D" id="3.90.226.10">
    <property type="entry name" value="2-enoyl-CoA Hydratase, Chain A, domain 1"/>
    <property type="match status" value="1"/>
</dbReference>
<dbReference type="GO" id="GO:1905202">
    <property type="term" value="C:methylcrotonoyl-CoA carboxylase complex"/>
    <property type="evidence" value="ECO:0007669"/>
    <property type="project" value="TreeGrafter"/>
</dbReference>
<dbReference type="InterPro" id="IPR029045">
    <property type="entry name" value="ClpP/crotonase-like_dom_sf"/>
</dbReference>
<keyword evidence="3" id="KW-1185">Reference proteome</keyword>
<evidence type="ECO:0000313" key="2">
    <source>
        <dbReference type="EnsemblPlants" id="LPERR08G12410.3"/>
    </source>
</evidence>
<dbReference type="GO" id="GO:0006552">
    <property type="term" value="P:L-leucine catabolic process"/>
    <property type="evidence" value="ECO:0007669"/>
    <property type="project" value="TreeGrafter"/>
</dbReference>
<dbReference type="PANTHER" id="PTHR22855:SF13">
    <property type="entry name" value="METHYLCROTONOYL-COA CARBOXYLASE BETA CHAIN, MITOCHONDRIAL"/>
    <property type="match status" value="1"/>
</dbReference>
<comment type="similarity">
    <text evidence="1">Belongs to the AccD/PCCB family.</text>
</comment>
<protein>
    <recommendedName>
        <fullName evidence="4">CoA carboxyltransferase N-terminal domain-containing protein</fullName>
    </recommendedName>
</protein>
<dbReference type="GO" id="GO:0005739">
    <property type="term" value="C:mitochondrion"/>
    <property type="evidence" value="ECO:0007669"/>
    <property type="project" value="TreeGrafter"/>
</dbReference>
<evidence type="ECO:0008006" key="4">
    <source>
        <dbReference type="Google" id="ProtNLM"/>
    </source>
</evidence>
<dbReference type="PROSITE" id="PS51257">
    <property type="entry name" value="PROKAR_LIPOPROTEIN"/>
    <property type="match status" value="1"/>
</dbReference>
<dbReference type="EnsemblPlants" id="LPERR08G12410.3">
    <property type="protein sequence ID" value="LPERR08G12410.3"/>
    <property type="gene ID" value="LPERR08G12410"/>
</dbReference>
<reference evidence="2 3" key="1">
    <citation type="submission" date="2012-08" db="EMBL/GenBank/DDBJ databases">
        <title>Oryza genome evolution.</title>
        <authorList>
            <person name="Wing R.A."/>
        </authorList>
    </citation>
    <scope>NUCLEOTIDE SEQUENCE</scope>
</reference>
<sequence length="118" mass="12381">MLRRFAARRLRPSPAAAAAAGYHSSAAAACASVLPDGLDRASDAYARNAAAVAALLSDLRSRVSQVLAGGGAEAVRRNKARGKLLARERIDRLLDPGASFLELSQDLVSMGNHYHQGV</sequence>
<dbReference type="Gramene" id="LPERR08G12410.3">
    <property type="protein sequence ID" value="LPERR08G12410.3"/>
    <property type="gene ID" value="LPERR08G12410"/>
</dbReference>
<name>A0A0D9X7Y8_9ORYZ</name>
<accession>A0A0D9X7Y8</accession>
<evidence type="ECO:0000313" key="3">
    <source>
        <dbReference type="Proteomes" id="UP000032180"/>
    </source>
</evidence>
<dbReference type="Proteomes" id="UP000032180">
    <property type="component" value="Chromosome 8"/>
</dbReference>
<reference evidence="3" key="2">
    <citation type="submission" date="2013-12" db="EMBL/GenBank/DDBJ databases">
        <authorList>
            <person name="Yu Y."/>
            <person name="Lee S."/>
            <person name="de Baynast K."/>
            <person name="Wissotski M."/>
            <person name="Liu L."/>
            <person name="Talag J."/>
            <person name="Goicoechea J."/>
            <person name="Angelova A."/>
            <person name="Jetty R."/>
            <person name="Kudrna D."/>
            <person name="Golser W."/>
            <person name="Rivera L."/>
            <person name="Zhang J."/>
            <person name="Wing R."/>
        </authorList>
    </citation>
    <scope>NUCLEOTIDE SEQUENCE</scope>
</reference>
<dbReference type="SUPFAM" id="SSF52096">
    <property type="entry name" value="ClpP/crotonase"/>
    <property type="match status" value="1"/>
</dbReference>
<organism evidence="2 3">
    <name type="scientific">Leersia perrieri</name>
    <dbReference type="NCBI Taxonomy" id="77586"/>
    <lineage>
        <taxon>Eukaryota</taxon>
        <taxon>Viridiplantae</taxon>
        <taxon>Streptophyta</taxon>
        <taxon>Embryophyta</taxon>
        <taxon>Tracheophyta</taxon>
        <taxon>Spermatophyta</taxon>
        <taxon>Magnoliopsida</taxon>
        <taxon>Liliopsida</taxon>
        <taxon>Poales</taxon>
        <taxon>Poaceae</taxon>
        <taxon>BOP clade</taxon>
        <taxon>Oryzoideae</taxon>
        <taxon>Oryzeae</taxon>
        <taxon>Oryzinae</taxon>
        <taxon>Leersia</taxon>
    </lineage>
</organism>
<proteinExistence type="inferred from homology"/>
<evidence type="ECO:0000256" key="1">
    <source>
        <dbReference type="ARBA" id="ARBA00006102"/>
    </source>
</evidence>
<dbReference type="PANTHER" id="PTHR22855">
    <property type="entry name" value="ACETYL, PROPIONYL, PYRUVATE, AND GLUTACONYL CARBOXYLASE-RELATED"/>
    <property type="match status" value="1"/>
</dbReference>